<keyword evidence="3" id="KW-1185">Reference proteome</keyword>
<dbReference type="AlphaFoldDB" id="A0A931AVF4"/>
<name>A0A931AVF4_9FIRM</name>
<dbReference type="Pfam" id="PF09369">
    <property type="entry name" value="MZB"/>
    <property type="match status" value="1"/>
</dbReference>
<dbReference type="InterPro" id="IPR018973">
    <property type="entry name" value="MZB"/>
</dbReference>
<organism evidence="2 3">
    <name type="scientific">Halonatronomonas betaini</name>
    <dbReference type="NCBI Taxonomy" id="2778430"/>
    <lineage>
        <taxon>Bacteria</taxon>
        <taxon>Bacillati</taxon>
        <taxon>Bacillota</taxon>
        <taxon>Clostridia</taxon>
        <taxon>Halanaerobiales</taxon>
        <taxon>Halarsenatibacteraceae</taxon>
        <taxon>Halonatronomonas</taxon>
    </lineage>
</organism>
<dbReference type="RefSeq" id="WP_270452146.1">
    <property type="nucleotide sequence ID" value="NZ_JADPIE010000001.1"/>
</dbReference>
<dbReference type="Proteomes" id="UP000621436">
    <property type="component" value="Unassembled WGS sequence"/>
</dbReference>
<dbReference type="EMBL" id="JADPIE010000001">
    <property type="protein sequence ID" value="MBF8435518.1"/>
    <property type="molecule type" value="Genomic_DNA"/>
</dbReference>
<reference evidence="2" key="1">
    <citation type="submission" date="2020-11" db="EMBL/GenBank/DDBJ databases">
        <title>Halonatronomonas betainensis gen. nov., sp. nov. a novel haloalkaliphilic representative of the family Halanaerobiacae capable of betaine degradation.</title>
        <authorList>
            <person name="Boltyanskaya Y."/>
            <person name="Kevbrin V."/>
            <person name="Detkova E."/>
            <person name="Grouzdev D.S."/>
            <person name="Koziaeva V."/>
            <person name="Zhilina T."/>
        </authorList>
    </citation>
    <scope>NUCLEOTIDE SEQUENCE</scope>
    <source>
        <strain evidence="2">Z-7014</strain>
    </source>
</reference>
<gene>
    <name evidence="2" type="ORF">I0Q91_00370</name>
</gene>
<feature type="domain" description="MrfA-like Zn-binding" evidence="1">
    <location>
        <begin position="502"/>
        <end position="585"/>
    </location>
</feature>
<accession>A0A931AVF4</accession>
<evidence type="ECO:0000313" key="2">
    <source>
        <dbReference type="EMBL" id="MBF8435518.1"/>
    </source>
</evidence>
<sequence length="623" mass="72003">MSSYEMKRGLNQVLYKYLPDSWIDFYITEMRRSYTAKVQHWNSVPISDNKINKRRLLESVNRAIESYKSGRNKIIGFGEEINQETYEVLTPKKGKNYGVEAKVSPLTFFCNKCFSVYSFKNSEDYLNNNHKQFCSECNIPLKQIRLIYACKCGWAGPVQKKSCRAHGYKNIKIVPGQFKFRCGICNSEYQMVTTCPDCNSKVFPKNALGWEMYIPFSLNLIDLVENDYEKFMSTTDNGAEIIIANRLKKIDDDQLDQLMQNNSKVISEAKRKKLLEQKVQDFIKRGMPKKFAVMAAKDSLETQFGDSTITESVDFVRSGLIKNSEAELLNQAEIILEYKTILDSFDSSDLKDAIGTAKLLNTNANPEKYFETAKDFGIEHTQVSGSVPFVSVSYGYTRREIEGEGVNLRGFTREMNNKYNVYANKLETEGVLFEFNKEKIINWLLKNNFIDKNDQPLNYDEDTLRLWFLNNINTEIITPFNEIDSEENPITYYVYNLIHSISHALINQASQLCGLDKNSLSEYLFPNIPAIFIYCQNSQGFNLGALFNLFEAYFEKWLKSALNEIDKCIFDPICIEKTQACSGCLFLNEISCSHFNKDLNRGFLIGRYDIEQDERIFGFWEDI</sequence>
<protein>
    <submittedName>
        <fullName evidence="2">DUF1998 domain-containing protein</fullName>
    </submittedName>
</protein>
<comment type="caution">
    <text evidence="2">The sequence shown here is derived from an EMBL/GenBank/DDBJ whole genome shotgun (WGS) entry which is preliminary data.</text>
</comment>
<evidence type="ECO:0000259" key="1">
    <source>
        <dbReference type="Pfam" id="PF09369"/>
    </source>
</evidence>
<evidence type="ECO:0000313" key="3">
    <source>
        <dbReference type="Proteomes" id="UP000621436"/>
    </source>
</evidence>
<proteinExistence type="predicted"/>